<organism evidence="2 3">
    <name type="scientific">Aspergillus viridinutans</name>
    <dbReference type="NCBI Taxonomy" id="75553"/>
    <lineage>
        <taxon>Eukaryota</taxon>
        <taxon>Fungi</taxon>
        <taxon>Dikarya</taxon>
        <taxon>Ascomycota</taxon>
        <taxon>Pezizomycotina</taxon>
        <taxon>Eurotiomycetes</taxon>
        <taxon>Eurotiomycetidae</taxon>
        <taxon>Eurotiales</taxon>
        <taxon>Aspergillaceae</taxon>
        <taxon>Aspergillus</taxon>
        <taxon>Aspergillus subgen. Fumigati</taxon>
    </lineage>
</organism>
<evidence type="ECO:0000256" key="1">
    <source>
        <dbReference type="SAM" id="MobiDB-lite"/>
    </source>
</evidence>
<evidence type="ECO:0000313" key="3">
    <source>
        <dbReference type="Proteomes" id="UP000710440"/>
    </source>
</evidence>
<protein>
    <submittedName>
        <fullName evidence="2">Uncharacterized protein</fullName>
    </submittedName>
</protein>
<feature type="region of interest" description="Disordered" evidence="1">
    <location>
        <begin position="1"/>
        <end position="36"/>
    </location>
</feature>
<evidence type="ECO:0000313" key="2">
    <source>
        <dbReference type="EMBL" id="GIK02974.1"/>
    </source>
</evidence>
<reference evidence="2 3" key="1">
    <citation type="submission" date="2021-02" db="EMBL/GenBank/DDBJ databases">
        <title>Pan-genome distribution and transcriptional activeness of fungal secondary metabolism genes in Aspergillus section Fumigati.</title>
        <authorList>
            <person name="Takahashi H."/>
            <person name="Umemura M."/>
            <person name="Ninomiya A."/>
            <person name="Kusuya Y."/>
            <person name="Urayama S."/>
            <person name="Shimizu M."/>
            <person name="Watanabe A."/>
            <person name="Kamei K."/>
            <person name="Yaguchi T."/>
            <person name="Hagiwara D."/>
        </authorList>
    </citation>
    <scope>NUCLEOTIDE SEQUENCE [LARGE SCALE GENOMIC DNA]</scope>
    <source>
        <strain evidence="2 3">IFM 47045</strain>
    </source>
</reference>
<keyword evidence="3" id="KW-1185">Reference proteome</keyword>
<dbReference type="AlphaFoldDB" id="A0A9P3BVG3"/>
<sequence length="364" mass="39602">MRPGKLPSQKKMLTALPKPSMRPVLRSEVSTEEPETNANAMRGFKLLAIFSAASSAALRQIATPSSRSRNRRYRGSRCRKWRLRYRSHRFSREIETTAARHMQQQLHCGSNPSTRHRRRAHGEGYLAVVFLERDQTVIQQIMNLDLIGCAFFIPAIFMLPALDEVMMVCKELLELLPVPARRSGPDHTTAGNSGTGTGPPFTPASVNAGHPDPCDGIGEPTQRGGGPFDPLRINYITVLQVATSYAYALQLLDLAVDNLKTRAGNLALVSLGTFNLASQPAMSTAVGAYMVSSMVHQLRDAISLLTPEYQHQQGPPPPHASSPSPSGLRAAAAAANNSIQAAVDMVSEKETSLLEKLAQVMINS</sequence>
<gene>
    <name evidence="2" type="ORF">Aspvir_007039</name>
</gene>
<comment type="caution">
    <text evidence="2">The sequence shown here is derived from an EMBL/GenBank/DDBJ whole genome shotgun (WGS) entry which is preliminary data.</text>
</comment>
<name>A0A9P3BVG3_ASPVI</name>
<dbReference type="GeneID" id="66935021"/>
<dbReference type="Proteomes" id="UP000710440">
    <property type="component" value="Unassembled WGS sequence"/>
</dbReference>
<dbReference type="EMBL" id="BOPL01000005">
    <property type="protein sequence ID" value="GIK02974.1"/>
    <property type="molecule type" value="Genomic_DNA"/>
</dbReference>
<feature type="region of interest" description="Disordered" evidence="1">
    <location>
        <begin position="308"/>
        <end position="328"/>
    </location>
</feature>
<accession>A0A9P3BVG3</accession>
<proteinExistence type="predicted"/>
<dbReference type="RefSeq" id="XP_043126160.1">
    <property type="nucleotide sequence ID" value="XM_043270225.1"/>
</dbReference>
<dbReference type="OrthoDB" id="4330117at2759"/>
<feature type="region of interest" description="Disordered" evidence="1">
    <location>
        <begin position="180"/>
        <end position="223"/>
    </location>
</feature>